<feature type="region of interest" description="Disordered" evidence="1">
    <location>
        <begin position="38"/>
        <end position="76"/>
    </location>
</feature>
<name>A0ABR0CC65_PURLI</name>
<organism evidence="2 3">
    <name type="scientific">Purpureocillium lilacinum</name>
    <name type="common">Paecilomyces lilacinus</name>
    <dbReference type="NCBI Taxonomy" id="33203"/>
    <lineage>
        <taxon>Eukaryota</taxon>
        <taxon>Fungi</taxon>
        <taxon>Dikarya</taxon>
        <taxon>Ascomycota</taxon>
        <taxon>Pezizomycotina</taxon>
        <taxon>Sordariomycetes</taxon>
        <taxon>Hypocreomycetidae</taxon>
        <taxon>Hypocreales</taxon>
        <taxon>Ophiocordycipitaceae</taxon>
        <taxon>Purpureocillium</taxon>
    </lineage>
</organism>
<protein>
    <submittedName>
        <fullName evidence="2">Uncharacterized protein</fullName>
    </submittedName>
</protein>
<evidence type="ECO:0000313" key="3">
    <source>
        <dbReference type="Proteomes" id="UP001287286"/>
    </source>
</evidence>
<reference evidence="2 3" key="1">
    <citation type="journal article" date="2024" name="Microbiol. Resour. Announc.">
        <title>Genome annotations for the ascomycete fungi Trichoderma harzianum, Trichoderma aggressivum, and Purpureocillium lilacinum.</title>
        <authorList>
            <person name="Beijen E.P.W."/>
            <person name="Ohm R.A."/>
        </authorList>
    </citation>
    <scope>NUCLEOTIDE SEQUENCE [LARGE SCALE GENOMIC DNA]</scope>
    <source>
        <strain evidence="2 3">CBS 150709</strain>
    </source>
</reference>
<dbReference type="EMBL" id="JAWRVI010000004">
    <property type="protein sequence ID" value="KAK4094004.1"/>
    <property type="molecule type" value="Genomic_DNA"/>
</dbReference>
<evidence type="ECO:0000313" key="2">
    <source>
        <dbReference type="EMBL" id="KAK4094004.1"/>
    </source>
</evidence>
<accession>A0ABR0CC65</accession>
<keyword evidence="3" id="KW-1185">Reference proteome</keyword>
<gene>
    <name evidence="2" type="ORF">Purlil1_1495</name>
</gene>
<proteinExistence type="predicted"/>
<sequence>MSLAALIHGDVGAGEAARELPTAAGCLDAAESMDVGLGVERDGASSGDGGGKGRQSPRRGVGGGGGGETSWPESFRRGVSGDGVNVLAASVLAAARCAGGALCGPIETASRRRDRGAECDAWAGGWSHVLPPSLRDGRDCVRACEARRRKGVESSGDAQPPPPGLWLLHYEVTGPGRLSGRLAVEVDGTTCRPPADALGLAAVARAFSLSPPAELDTGPARAAAGAWRLQQGCHWTPANRRGLAPAVWRIPPLHLARPFFHPESTTPRRRYRRRPRRFIVFECRQRFPACVRPRKTRINSLRAHNSFESGRKHVRSRLVDAVTLDGSFSRVMPLLDRENGS</sequence>
<evidence type="ECO:0000256" key="1">
    <source>
        <dbReference type="SAM" id="MobiDB-lite"/>
    </source>
</evidence>
<comment type="caution">
    <text evidence="2">The sequence shown here is derived from an EMBL/GenBank/DDBJ whole genome shotgun (WGS) entry which is preliminary data.</text>
</comment>
<dbReference type="Proteomes" id="UP001287286">
    <property type="component" value="Unassembled WGS sequence"/>
</dbReference>